<evidence type="ECO:0000313" key="2">
    <source>
        <dbReference type="Proteomes" id="UP000824540"/>
    </source>
</evidence>
<proteinExistence type="predicted"/>
<reference evidence="1" key="1">
    <citation type="thesis" date="2021" institute="BYU ScholarsArchive" country="Provo, UT, USA">
        <title>Applications of and Algorithms for Genome Assembly and Genomic Analyses with an Emphasis on Marine Teleosts.</title>
        <authorList>
            <person name="Pickett B.D."/>
        </authorList>
    </citation>
    <scope>NUCLEOTIDE SEQUENCE</scope>
    <source>
        <strain evidence="1">HI-2016</strain>
    </source>
</reference>
<gene>
    <name evidence="1" type="ORF">JZ751_007398</name>
</gene>
<name>A0A8T2NDM3_9TELE</name>
<keyword evidence="2" id="KW-1185">Reference proteome</keyword>
<protein>
    <submittedName>
        <fullName evidence="1">Uncharacterized protein</fullName>
    </submittedName>
</protein>
<organism evidence="1 2">
    <name type="scientific">Albula glossodonta</name>
    <name type="common">roundjaw bonefish</name>
    <dbReference type="NCBI Taxonomy" id="121402"/>
    <lineage>
        <taxon>Eukaryota</taxon>
        <taxon>Metazoa</taxon>
        <taxon>Chordata</taxon>
        <taxon>Craniata</taxon>
        <taxon>Vertebrata</taxon>
        <taxon>Euteleostomi</taxon>
        <taxon>Actinopterygii</taxon>
        <taxon>Neopterygii</taxon>
        <taxon>Teleostei</taxon>
        <taxon>Albuliformes</taxon>
        <taxon>Albulidae</taxon>
        <taxon>Albula</taxon>
    </lineage>
</organism>
<dbReference type="Proteomes" id="UP000824540">
    <property type="component" value="Unassembled WGS sequence"/>
</dbReference>
<dbReference type="AlphaFoldDB" id="A0A8T2NDM3"/>
<dbReference type="EMBL" id="JAFBMS010000144">
    <property type="protein sequence ID" value="KAG9334577.1"/>
    <property type="molecule type" value="Genomic_DNA"/>
</dbReference>
<sequence>MQRTFKKNLTENEMTGFECEMNNGTWYQSCNQNFYLELEQGNRLPTSSHQGAAWNMDGTHCAIPSYLKSSQIQRRI</sequence>
<evidence type="ECO:0000313" key="1">
    <source>
        <dbReference type="EMBL" id="KAG9334577.1"/>
    </source>
</evidence>
<accession>A0A8T2NDM3</accession>
<comment type="caution">
    <text evidence="1">The sequence shown here is derived from an EMBL/GenBank/DDBJ whole genome shotgun (WGS) entry which is preliminary data.</text>
</comment>